<sequence>MKELVTKKPKRRASQKEWKGLLPLRHAAKAKEVSNKQSVAFKIHNGPSNDLSVITRTFGESFDIKIYVKNTLSSIDPTESSDILEDLRDRRNETAKDLSRKVGNNYVQFIDMSRNVINIENQMEEISIMLKNFQNSMKDLKETRFGLLIQAHKSHSHGKKDKGNDNDKDSDDDDDDHHNSNNNNNEANEKYEKSKRLLLAHGKNDPATTTTTMTTRHDNNDSSSGSSSGSSSNSSSSRDVVVRRRRDAITARAQGEDGAQLATDPNMARADIAIHL</sequence>
<keyword evidence="3" id="KW-1185">Reference proteome</keyword>
<evidence type="ECO:0000313" key="3">
    <source>
        <dbReference type="Proteomes" id="UP000023152"/>
    </source>
</evidence>
<dbReference type="OrthoDB" id="642193at2759"/>
<feature type="region of interest" description="Disordered" evidence="1">
    <location>
        <begin position="203"/>
        <end position="261"/>
    </location>
</feature>
<accession>X6MSA7</accession>
<organism evidence="2 3">
    <name type="scientific">Reticulomyxa filosa</name>
    <dbReference type="NCBI Taxonomy" id="46433"/>
    <lineage>
        <taxon>Eukaryota</taxon>
        <taxon>Sar</taxon>
        <taxon>Rhizaria</taxon>
        <taxon>Retaria</taxon>
        <taxon>Foraminifera</taxon>
        <taxon>Monothalamids</taxon>
        <taxon>Reticulomyxidae</taxon>
        <taxon>Reticulomyxa</taxon>
    </lineage>
</organism>
<dbReference type="AlphaFoldDB" id="X6MSA7"/>
<name>X6MSA7_RETFI</name>
<feature type="region of interest" description="Disordered" evidence="1">
    <location>
        <begin position="152"/>
        <end position="190"/>
    </location>
</feature>
<evidence type="ECO:0000313" key="2">
    <source>
        <dbReference type="EMBL" id="ETO15970.1"/>
    </source>
</evidence>
<dbReference type="EMBL" id="ASPP01018663">
    <property type="protein sequence ID" value="ETO15970.1"/>
    <property type="molecule type" value="Genomic_DNA"/>
</dbReference>
<protein>
    <submittedName>
        <fullName evidence="2">Uncharacterized protein</fullName>
    </submittedName>
</protein>
<proteinExistence type="predicted"/>
<evidence type="ECO:0000256" key="1">
    <source>
        <dbReference type="SAM" id="MobiDB-lite"/>
    </source>
</evidence>
<reference evidence="2 3" key="1">
    <citation type="journal article" date="2013" name="Curr. Biol.">
        <title>The Genome of the Foraminiferan Reticulomyxa filosa.</title>
        <authorList>
            <person name="Glockner G."/>
            <person name="Hulsmann N."/>
            <person name="Schleicher M."/>
            <person name="Noegel A.A."/>
            <person name="Eichinger L."/>
            <person name="Gallinger C."/>
            <person name="Pawlowski J."/>
            <person name="Sierra R."/>
            <person name="Euteneuer U."/>
            <person name="Pillet L."/>
            <person name="Moustafa A."/>
            <person name="Platzer M."/>
            <person name="Groth M."/>
            <person name="Szafranski K."/>
            <person name="Schliwa M."/>
        </authorList>
    </citation>
    <scope>NUCLEOTIDE SEQUENCE [LARGE SCALE GENOMIC DNA]</scope>
</reference>
<gene>
    <name evidence="2" type="ORF">RFI_21391</name>
</gene>
<dbReference type="Proteomes" id="UP000023152">
    <property type="component" value="Unassembled WGS sequence"/>
</dbReference>
<dbReference type="Pfam" id="PF08700">
    <property type="entry name" value="VPS51_Exo84_N"/>
    <property type="match status" value="1"/>
</dbReference>
<comment type="caution">
    <text evidence="2">The sequence shown here is derived from an EMBL/GenBank/DDBJ whole genome shotgun (WGS) entry which is preliminary data.</text>
</comment>
<feature type="compositionally biased region" description="Low complexity" evidence="1">
    <location>
        <begin position="221"/>
        <end position="239"/>
    </location>
</feature>